<dbReference type="AlphaFoldDB" id="E9E4N7"/>
<accession>E9E4N7</accession>
<dbReference type="GeneID" id="19249146"/>
<dbReference type="HOGENOM" id="CLU_809118_0_0_1"/>
<dbReference type="Proteomes" id="UP000002499">
    <property type="component" value="Unassembled WGS sequence"/>
</dbReference>
<evidence type="ECO:0000259" key="2">
    <source>
        <dbReference type="Pfam" id="PF20150"/>
    </source>
</evidence>
<proteinExistence type="predicted"/>
<dbReference type="InterPro" id="IPR045518">
    <property type="entry name" value="2EXR"/>
</dbReference>
<reference evidence="3 4" key="1">
    <citation type="journal article" date="2011" name="PLoS Genet.">
        <title>Genome sequencing and comparative transcriptomics of the model entomopathogenic fungi Metarhizium anisopliae and M. acridum.</title>
        <authorList>
            <person name="Gao Q."/>
            <person name="Jin K."/>
            <person name="Ying S.H."/>
            <person name="Zhang Y."/>
            <person name="Xiao G."/>
            <person name="Shang Y."/>
            <person name="Duan Z."/>
            <person name="Hu X."/>
            <person name="Xie X.Q."/>
            <person name="Zhou G."/>
            <person name="Peng G."/>
            <person name="Luo Z."/>
            <person name="Huang W."/>
            <person name="Wang B."/>
            <person name="Fang W."/>
            <person name="Wang S."/>
            <person name="Zhong Y."/>
            <person name="Ma L.J."/>
            <person name="St Leger R.J."/>
            <person name="Zhao G.P."/>
            <person name="Pei Y."/>
            <person name="Feng M.G."/>
            <person name="Xia Y."/>
            <person name="Wang C."/>
        </authorList>
    </citation>
    <scope>NUCLEOTIDE SEQUENCE [LARGE SCALE GENOMIC DNA]</scope>
    <source>
        <strain evidence="3 4">CQMa 102</strain>
    </source>
</reference>
<evidence type="ECO:0000313" key="4">
    <source>
        <dbReference type="Proteomes" id="UP000002499"/>
    </source>
</evidence>
<dbReference type="Pfam" id="PF20150">
    <property type="entry name" value="2EXR"/>
    <property type="match status" value="1"/>
</dbReference>
<protein>
    <recommendedName>
        <fullName evidence="2">2EXR domain-containing protein</fullName>
    </recommendedName>
</protein>
<evidence type="ECO:0000256" key="1">
    <source>
        <dbReference type="SAM" id="MobiDB-lite"/>
    </source>
</evidence>
<gene>
    <name evidence="3" type="ORF">MAC_04835</name>
</gene>
<name>E9E4N7_METAQ</name>
<evidence type="ECO:0000313" key="3">
    <source>
        <dbReference type="EMBL" id="EFY89060.1"/>
    </source>
</evidence>
<dbReference type="InParanoid" id="E9E4N7"/>
<dbReference type="OMA" id="EVDRSWM"/>
<dbReference type="KEGG" id="maw:19249146"/>
<dbReference type="EMBL" id="GL698503">
    <property type="protein sequence ID" value="EFY89060.1"/>
    <property type="molecule type" value="Genomic_DNA"/>
</dbReference>
<keyword evidence="4" id="KW-1185">Reference proteome</keyword>
<sequence length="343" mass="39398">MAAPQCRGDSKSECTQSQRCCQMATFAGLPTELRLKIWSCAVEPRVVILDDLVHQKQAYPLPSVTQLNAEARAETRQGYESVGRGSCFHFSRDILVCDANISDQSPNMPLEELALRVQRLAFWDCFPDDGRIDGPCHYSEYLARCYPGGHDGKIEFDKFWFPNLRDLWIVKIGEVDRSWMVGVDEDVPCEVGLRKTARQFRYWVDENIIEIAPLDLSEPETKLILREGRCGKMDCQMLNHGRQRMVSKIVFVDGKYNTNRQDNEANKWKQIWPWSTVIEQGSAESESESDTSANRMRWIMVERILTFSLRWDGSEDLGEPSSGHRRVRHGQGGDQTCLKLKKR</sequence>
<dbReference type="eggNOG" id="ENOG502RK3J">
    <property type="taxonomic scope" value="Eukaryota"/>
</dbReference>
<feature type="region of interest" description="Disordered" evidence="1">
    <location>
        <begin position="318"/>
        <end position="343"/>
    </location>
</feature>
<feature type="domain" description="2EXR" evidence="2">
    <location>
        <begin position="26"/>
        <end position="95"/>
    </location>
</feature>
<dbReference type="OrthoDB" id="3473305at2759"/>
<organism evidence="4">
    <name type="scientific">Metarhizium acridum (strain CQMa 102)</name>
    <dbReference type="NCBI Taxonomy" id="655827"/>
    <lineage>
        <taxon>Eukaryota</taxon>
        <taxon>Fungi</taxon>
        <taxon>Dikarya</taxon>
        <taxon>Ascomycota</taxon>
        <taxon>Pezizomycotina</taxon>
        <taxon>Sordariomycetes</taxon>
        <taxon>Hypocreomycetidae</taxon>
        <taxon>Hypocreales</taxon>
        <taxon>Clavicipitaceae</taxon>
        <taxon>Metarhizium</taxon>
    </lineage>
</organism>